<protein>
    <submittedName>
        <fullName evidence="2">Uncharacterized protein</fullName>
    </submittedName>
</protein>
<dbReference type="AlphaFoldDB" id="A0AAV0T538"/>
<name>A0AAV0T538_HYABA</name>
<gene>
    <name evidence="2" type="ORF">HBR001_LOCUS1279</name>
</gene>
<proteinExistence type="predicted"/>
<keyword evidence="3" id="KW-1185">Reference proteome</keyword>
<feature type="compositionally biased region" description="Basic residues" evidence="1">
    <location>
        <begin position="178"/>
        <end position="189"/>
    </location>
</feature>
<organism evidence="2 3">
    <name type="scientific">Hyaloperonospora brassicae</name>
    <name type="common">Brassica downy mildew</name>
    <name type="synonym">Peronospora brassicae</name>
    <dbReference type="NCBI Taxonomy" id="162125"/>
    <lineage>
        <taxon>Eukaryota</taxon>
        <taxon>Sar</taxon>
        <taxon>Stramenopiles</taxon>
        <taxon>Oomycota</taxon>
        <taxon>Peronosporomycetes</taxon>
        <taxon>Peronosporales</taxon>
        <taxon>Peronosporaceae</taxon>
        <taxon>Hyaloperonospora</taxon>
    </lineage>
</organism>
<comment type="caution">
    <text evidence="2">The sequence shown here is derived from an EMBL/GenBank/DDBJ whole genome shotgun (WGS) entry which is preliminary data.</text>
</comment>
<evidence type="ECO:0000256" key="1">
    <source>
        <dbReference type="SAM" id="MobiDB-lite"/>
    </source>
</evidence>
<evidence type="ECO:0000313" key="2">
    <source>
        <dbReference type="EMBL" id="CAI5714632.1"/>
    </source>
</evidence>
<evidence type="ECO:0000313" key="3">
    <source>
        <dbReference type="Proteomes" id="UP001162031"/>
    </source>
</evidence>
<sequence>MRCSANVGTNGSRVFQEITNALTNSVDAVEGPTTTASAVEFGNECHMLTENEWQRLLRAGLRLTSTGDKKERYCFQDVPVGNDATVRVLRQVHEHQYVLQVQKTLKKSWASTKGERGATSLRAKRERSSCQSTAGGTPPRSKSAVTVQTISPDEKKNKRGRNGDDAKCSADEMAPPTKTRRMSGTRSKKSALDTQRELQVETACLIVPGSRKSQHPERVGIVSSFYGSKALALCPRFLAVDGDTNTLPLMSGESGDEDVATSRAWNGVRSDQDASAKDSTQSSIRQMHDRSGPSTLAIPLQDFPLASGNDANADDSDDYDQTTCDAGNQARNNAVQLTRTTDSSHLLWSVCKNTTMQVCKALNKMCNLASSDKAQDSSGVDYDLLWIEEDGRHHWTMFGEPSR</sequence>
<dbReference type="EMBL" id="CANTFL010000136">
    <property type="protein sequence ID" value="CAI5714632.1"/>
    <property type="molecule type" value="Genomic_DNA"/>
</dbReference>
<feature type="region of interest" description="Disordered" evidence="1">
    <location>
        <begin position="268"/>
        <end position="323"/>
    </location>
</feature>
<accession>A0AAV0T538</accession>
<feature type="compositionally biased region" description="Basic and acidic residues" evidence="1">
    <location>
        <begin position="152"/>
        <end position="170"/>
    </location>
</feature>
<feature type="region of interest" description="Disordered" evidence="1">
    <location>
        <begin position="108"/>
        <end position="195"/>
    </location>
</feature>
<dbReference type="Proteomes" id="UP001162031">
    <property type="component" value="Unassembled WGS sequence"/>
</dbReference>
<reference evidence="2" key="1">
    <citation type="submission" date="2022-12" db="EMBL/GenBank/DDBJ databases">
        <authorList>
            <person name="Webb A."/>
        </authorList>
    </citation>
    <scope>NUCLEOTIDE SEQUENCE</scope>
    <source>
        <strain evidence="2">Hp1</strain>
    </source>
</reference>